<name>A0A2T6ZT42_TUBBO</name>
<comment type="caution">
    <text evidence="3">The sequence shown here is derived from an EMBL/GenBank/DDBJ whole genome shotgun (WGS) entry which is preliminary data.</text>
</comment>
<dbReference type="OrthoDB" id="5508969at2759"/>
<feature type="compositionally biased region" description="Polar residues" evidence="1">
    <location>
        <begin position="322"/>
        <end position="336"/>
    </location>
</feature>
<keyword evidence="2" id="KW-1133">Transmembrane helix</keyword>
<keyword evidence="4" id="KW-1185">Reference proteome</keyword>
<feature type="transmembrane region" description="Helical" evidence="2">
    <location>
        <begin position="45"/>
        <end position="66"/>
    </location>
</feature>
<protein>
    <submittedName>
        <fullName evidence="3">Uncharacterized protein</fullName>
    </submittedName>
</protein>
<gene>
    <name evidence="3" type="ORF">B9Z19DRAFT_1126337</name>
</gene>
<dbReference type="EMBL" id="NESQ01000111">
    <property type="protein sequence ID" value="PUU78648.1"/>
    <property type="molecule type" value="Genomic_DNA"/>
</dbReference>
<dbReference type="AlphaFoldDB" id="A0A2T6ZT42"/>
<proteinExistence type="predicted"/>
<sequence>MPNPAVIRCPACQAELTLASKQEPTANNQKLSKIRKVVTKVVHKSLPIVVGGAHWAFQLVCGGWTLKDFKLDPIWPEVKLFVNHSIHYGYIFGVCLAIYWVVYYCRLKDKIQNWMSPPALPESPDDIALIELEDPGHNIDAALEAALASKLTRAALTDAINSAIGLKLNQNALVTGLNSAIGSNLNQAALDSAITTKVNQNALNSALSSSLTPGALTAALNSAIGALSILLSAPLLQQKLLPLPSTLNSKLDQNTLTTSLDSVIGSKFSQDALEAVIGSKLNQNALNSAIDSAFTPEALAAALKWAVSSKLGSPSKLMGNPSPITSADNATLTKNPSSSSGDMGGGAPGGASARGAG</sequence>
<evidence type="ECO:0000256" key="2">
    <source>
        <dbReference type="SAM" id="Phobius"/>
    </source>
</evidence>
<evidence type="ECO:0000313" key="4">
    <source>
        <dbReference type="Proteomes" id="UP000244722"/>
    </source>
</evidence>
<organism evidence="3 4">
    <name type="scientific">Tuber borchii</name>
    <name type="common">White truffle</name>
    <dbReference type="NCBI Taxonomy" id="42251"/>
    <lineage>
        <taxon>Eukaryota</taxon>
        <taxon>Fungi</taxon>
        <taxon>Dikarya</taxon>
        <taxon>Ascomycota</taxon>
        <taxon>Pezizomycotina</taxon>
        <taxon>Pezizomycetes</taxon>
        <taxon>Pezizales</taxon>
        <taxon>Tuberaceae</taxon>
        <taxon>Tuber</taxon>
    </lineage>
</organism>
<evidence type="ECO:0000313" key="3">
    <source>
        <dbReference type="EMBL" id="PUU78648.1"/>
    </source>
</evidence>
<dbReference type="Proteomes" id="UP000244722">
    <property type="component" value="Unassembled WGS sequence"/>
</dbReference>
<evidence type="ECO:0000256" key="1">
    <source>
        <dbReference type="SAM" id="MobiDB-lite"/>
    </source>
</evidence>
<feature type="transmembrane region" description="Helical" evidence="2">
    <location>
        <begin position="86"/>
        <end position="105"/>
    </location>
</feature>
<feature type="region of interest" description="Disordered" evidence="1">
    <location>
        <begin position="312"/>
        <end position="357"/>
    </location>
</feature>
<accession>A0A2T6ZT42</accession>
<reference evidence="3 4" key="1">
    <citation type="submission" date="2017-04" db="EMBL/GenBank/DDBJ databases">
        <title>Draft genome sequence of Tuber borchii Vittad., a whitish edible truffle.</title>
        <authorList>
            <consortium name="DOE Joint Genome Institute"/>
            <person name="Murat C."/>
            <person name="Kuo A."/>
            <person name="Barry K.W."/>
            <person name="Clum A."/>
            <person name="Dockter R.B."/>
            <person name="Fauchery L."/>
            <person name="Iotti M."/>
            <person name="Kohler A."/>
            <person name="Labutti K."/>
            <person name="Lindquist E.A."/>
            <person name="Lipzen A."/>
            <person name="Ohm R.A."/>
            <person name="Wang M."/>
            <person name="Grigoriev I.V."/>
            <person name="Zambonelli A."/>
            <person name="Martin F.M."/>
        </authorList>
    </citation>
    <scope>NUCLEOTIDE SEQUENCE [LARGE SCALE GENOMIC DNA]</scope>
    <source>
        <strain evidence="3 4">Tbo3840</strain>
    </source>
</reference>
<keyword evidence="2" id="KW-0472">Membrane</keyword>
<keyword evidence="2" id="KW-0812">Transmembrane</keyword>